<dbReference type="RefSeq" id="WP_180839431.1">
    <property type="nucleotide sequence ID" value="NZ_CP059154.1"/>
</dbReference>
<feature type="compositionally biased region" description="Polar residues" evidence="1">
    <location>
        <begin position="396"/>
        <end position="406"/>
    </location>
</feature>
<dbReference type="SUPFAM" id="SSF54001">
    <property type="entry name" value="Cysteine proteinases"/>
    <property type="match status" value="1"/>
</dbReference>
<reference evidence="4 5" key="1">
    <citation type="submission" date="2020-07" db="EMBL/GenBank/DDBJ databases">
        <title>Natrinema (YPL30) sp. nov. and Haloterrigena xxxxxx (YPL8) sp. nov., isolated from a salt mine.</title>
        <authorList>
            <person name="Cui H."/>
        </authorList>
    </citation>
    <scope>NUCLEOTIDE SEQUENCE [LARGE SCALE GENOMIC DNA]</scope>
    <source>
        <strain evidence="4 5">YPL13</strain>
    </source>
</reference>
<feature type="transmembrane region" description="Helical" evidence="2">
    <location>
        <begin position="134"/>
        <end position="153"/>
    </location>
</feature>
<evidence type="ECO:0000256" key="2">
    <source>
        <dbReference type="SAM" id="Phobius"/>
    </source>
</evidence>
<feature type="region of interest" description="Disordered" evidence="1">
    <location>
        <begin position="348"/>
        <end position="367"/>
    </location>
</feature>
<name>A0A7D6GPM8_9EURY</name>
<evidence type="ECO:0000313" key="5">
    <source>
        <dbReference type="Proteomes" id="UP000510869"/>
    </source>
</evidence>
<feature type="transmembrane region" description="Helical" evidence="2">
    <location>
        <begin position="211"/>
        <end position="229"/>
    </location>
</feature>
<dbReference type="OrthoDB" id="18481at2157"/>
<keyword evidence="2" id="KW-1133">Transmembrane helix</keyword>
<keyword evidence="5" id="KW-1185">Reference proteome</keyword>
<feature type="transmembrane region" description="Helical" evidence="2">
    <location>
        <begin position="158"/>
        <end position="175"/>
    </location>
</feature>
<feature type="transmembrane region" description="Helical" evidence="2">
    <location>
        <begin position="181"/>
        <end position="199"/>
    </location>
</feature>
<dbReference type="PANTHER" id="PTHR42736:SF1">
    <property type="entry name" value="PROTEIN-GLUTAMINE GAMMA-GLUTAMYLTRANSFERASE"/>
    <property type="match status" value="1"/>
</dbReference>
<dbReference type="SMART" id="SM00460">
    <property type="entry name" value="TGc"/>
    <property type="match status" value="1"/>
</dbReference>
<dbReference type="InterPro" id="IPR052901">
    <property type="entry name" value="Bact_TGase-like"/>
</dbReference>
<feature type="transmembrane region" description="Helical" evidence="2">
    <location>
        <begin position="80"/>
        <end position="99"/>
    </location>
</feature>
<dbReference type="Pfam" id="PF01841">
    <property type="entry name" value="Transglut_core"/>
    <property type="match status" value="1"/>
</dbReference>
<feature type="compositionally biased region" description="Low complexity" evidence="1">
    <location>
        <begin position="574"/>
        <end position="601"/>
    </location>
</feature>
<feature type="region of interest" description="Disordered" evidence="1">
    <location>
        <begin position="539"/>
        <end position="622"/>
    </location>
</feature>
<feature type="compositionally biased region" description="Acidic residues" evidence="1">
    <location>
        <begin position="545"/>
        <end position="572"/>
    </location>
</feature>
<dbReference type="KEGG" id="nay:HYG81_09375"/>
<dbReference type="EMBL" id="CP059154">
    <property type="protein sequence ID" value="QLK24343.1"/>
    <property type="molecule type" value="Genomic_DNA"/>
</dbReference>
<dbReference type="Proteomes" id="UP000510869">
    <property type="component" value="Chromosome"/>
</dbReference>
<dbReference type="InterPro" id="IPR002931">
    <property type="entry name" value="Transglutaminase-like"/>
</dbReference>
<protein>
    <submittedName>
        <fullName evidence="4">DUF4129 domain-containing protein</fullName>
    </submittedName>
</protein>
<feature type="region of interest" description="Disordered" evidence="1">
    <location>
        <begin position="377"/>
        <end position="417"/>
    </location>
</feature>
<feature type="transmembrane region" description="Helical" evidence="2">
    <location>
        <begin position="30"/>
        <end position="49"/>
    </location>
</feature>
<dbReference type="Pfam" id="PF13559">
    <property type="entry name" value="DUF4129"/>
    <property type="match status" value="1"/>
</dbReference>
<dbReference type="InterPro" id="IPR025403">
    <property type="entry name" value="TgpA-like_C"/>
</dbReference>
<keyword evidence="2" id="KW-0812">Transmembrane</keyword>
<dbReference type="AlphaFoldDB" id="A0A7D6GPM8"/>
<organism evidence="4 5">
    <name type="scientific">Natrinema zhouii</name>
    <dbReference type="NCBI Taxonomy" id="1710539"/>
    <lineage>
        <taxon>Archaea</taxon>
        <taxon>Methanobacteriati</taxon>
        <taxon>Methanobacteriota</taxon>
        <taxon>Stenosarchaea group</taxon>
        <taxon>Halobacteria</taxon>
        <taxon>Halobacteriales</taxon>
        <taxon>Natrialbaceae</taxon>
        <taxon>Natrinema</taxon>
    </lineage>
</organism>
<dbReference type="InterPro" id="IPR038765">
    <property type="entry name" value="Papain-like_cys_pep_sf"/>
</dbReference>
<dbReference type="PANTHER" id="PTHR42736">
    <property type="entry name" value="PROTEIN-GLUTAMINE GAMMA-GLUTAMYLTRANSFERASE"/>
    <property type="match status" value="1"/>
</dbReference>
<dbReference type="Gene3D" id="3.10.620.30">
    <property type="match status" value="1"/>
</dbReference>
<evidence type="ECO:0000259" key="3">
    <source>
        <dbReference type="SMART" id="SM00460"/>
    </source>
</evidence>
<feature type="domain" description="Transglutaminase-like" evidence="3">
    <location>
        <begin position="455"/>
        <end position="525"/>
    </location>
</feature>
<evidence type="ECO:0000256" key="1">
    <source>
        <dbReference type="SAM" id="MobiDB-lite"/>
    </source>
</evidence>
<proteinExistence type="predicted"/>
<keyword evidence="2" id="KW-0472">Membrane</keyword>
<dbReference type="GeneID" id="56143414"/>
<evidence type="ECO:0000313" key="4">
    <source>
        <dbReference type="EMBL" id="QLK24343.1"/>
    </source>
</evidence>
<sequence length="766" mass="81958">MSTDSSERAGTRTISLGTDGTVGSNTVRPLALGCVIALTASYVGVLYGITQVVGGSQSLFALVAAMLVAATVLARLIRPWTAAILALAATGIGFAYYLTSAGVDPGVVFTATDALISDTVALATGLPLLRMLQAGVWTLGFAPAPVFLSWYLALRGRYALSVVPGGAALGFLVLTGDAGTLATLAGTLAAIGAVAAGELEKRGGSIRQADLLAALFALIVVLSMTITIVPGQPAGPTHLVQGEAGTLEATLDTAPQRSGISGQVDLSPEVRFTVESDRRSYWRTGVYDRFTGDEWIRTGQSDRYDGRIGSPPGDYDQVEQTITAETKLGIMPVAPHPISLGGDVTRRTTVSTHGQPRPETPLAAGDSYTVESAIVNPDPSTLRAAGTNYPDDVTDQYLQTPESTSSEFRERTAEITADADNPYETAVAIERHLESSKEYSLKVSKPPGNAAEEFLLEMDEGYCVYFATTMAQMLREEGVPARYATGYTSGQQVDDDKYVVRGLDAHAWVEAYFPDHGWVRFDPTPGNGRDDVHTDRLEEARENGNEDADTEESADVPIDDEQSSDPENEPTDPNEPNNSSPNDPENPTDPNEPNNSSPNEPANGTNETPADTTDGSDTDSAIDDAIADFTPRTAVLGLALLVGVAAGMRRTDATMRVRSELGIYWHGRRRDPDRDAKRAFARLERLLARQYRPRRRSESARAYLTALSAAADAADAEPIDPRAELVVDRYERATYGSGVSRAEADEAIEIVDELARDRLPVIGRLR</sequence>
<feature type="transmembrane region" description="Helical" evidence="2">
    <location>
        <begin position="55"/>
        <end position="73"/>
    </location>
</feature>
<accession>A0A7D6GPM8</accession>
<gene>
    <name evidence="4" type="ORF">HYG81_09375</name>
</gene>